<dbReference type="Pfam" id="PF01380">
    <property type="entry name" value="SIS"/>
    <property type="match status" value="1"/>
</dbReference>
<gene>
    <name evidence="10" type="ORF">Q5I04_01080</name>
    <name evidence="11" type="ORF">Q5I06_01080</name>
</gene>
<evidence type="ECO:0000313" key="11">
    <source>
        <dbReference type="EMBL" id="MDP2538381.1"/>
    </source>
</evidence>
<dbReference type="FunFam" id="3.40.50.10490:FF:000011">
    <property type="entry name" value="Arabinose 5-phosphate isomerase"/>
    <property type="match status" value="1"/>
</dbReference>
<evidence type="ECO:0000256" key="6">
    <source>
        <dbReference type="PIRSR" id="PIRSR004692-3"/>
    </source>
</evidence>
<dbReference type="SUPFAM" id="SSF53697">
    <property type="entry name" value="SIS domain"/>
    <property type="match status" value="1"/>
</dbReference>
<dbReference type="InterPro" id="IPR000644">
    <property type="entry name" value="CBS_dom"/>
</dbReference>
<dbReference type="AlphaFoldDB" id="A0AA90PID4"/>
<sequence length="320" mass="34791">MDFSNIAKKVLEDEAKELNHLASKCKDIQWDKIVDMIVAARGKLIVCGVGKSGLIGQKISATLSSTGTPSFFLHPTEAMHGDLGAVSKEDIVLAISYSGESEELVAIMPHLKRLSGGLITMSKSINSSISRLGDYFIPLEISQEACPLGIAPTSSTTLTLALGDALSVCLMEKRGFKKSDFASYHPGGSLGKKLFVKLNDLMQTQNLPIINAEITLKEAVIKMTESRLGNAIIAQDGKLLAVLSDGDLRRAMMREDFNFNHPVISYACKNPKYCDNPNLLAVQALKYIEDNKIQFLVVTDEDKTIRGAIHLHTLISAGIE</sequence>
<dbReference type="PANTHER" id="PTHR42745:SF1">
    <property type="entry name" value="ARABINOSE 5-PHOSPHATE ISOMERASE KDSD"/>
    <property type="match status" value="1"/>
</dbReference>
<protein>
    <submittedName>
        <fullName evidence="11">KpsF/GutQ family sugar-phosphate isomerase</fullName>
    </submittedName>
</protein>
<dbReference type="RefSeq" id="WP_305516354.1">
    <property type="nucleotide sequence ID" value="NZ_JAUPEV010000001.1"/>
</dbReference>
<feature type="domain" description="CBS" evidence="8">
    <location>
        <begin position="202"/>
        <end position="263"/>
    </location>
</feature>
<proteinExistence type="inferred from homology"/>
<evidence type="ECO:0000256" key="1">
    <source>
        <dbReference type="ARBA" id="ARBA00008165"/>
    </source>
</evidence>
<keyword evidence="2" id="KW-0677">Repeat</keyword>
<dbReference type="InterPro" id="IPR001347">
    <property type="entry name" value="SIS_dom"/>
</dbReference>
<reference evidence="10 12" key="3">
    <citation type="journal article" date="2024" name="Syst. Appl. Microbiol.">
        <title>Helicobacter cappadocius sp. nov., from lizards: The first psychrotrophic Helicobacter species.</title>
        <authorList>
            <person name="Aydin F."/>
            <person name="Tarhane S."/>
            <person name="Karakaya E."/>
            <person name="Abay S."/>
            <person name="Kayman T."/>
            <person name="Guran O."/>
            <person name="Bozkurt E."/>
            <person name="Uzum N."/>
            <person name="Avci A."/>
            <person name="Olgun K."/>
            <person name="Jablonski D."/>
            <person name="Guran C."/>
            <person name="Burcin Saticioglu I."/>
        </authorList>
    </citation>
    <scope>NUCLEOTIDE SEQUENCE [LARGE SCALE GENOMIC DNA]</scope>
    <source>
        <strain evidence="10">Faydin-H75</strain>
        <strain evidence="12">faydin-H76</strain>
    </source>
</reference>
<comment type="caution">
    <text evidence="11">The sequence shown here is derived from an EMBL/GenBank/DDBJ whole genome shotgun (WGS) entry which is preliminary data.</text>
</comment>
<evidence type="ECO:0000259" key="8">
    <source>
        <dbReference type="PROSITE" id="PS51371"/>
    </source>
</evidence>
<dbReference type="Pfam" id="PF00571">
    <property type="entry name" value="CBS"/>
    <property type="match status" value="1"/>
</dbReference>
<feature type="site" description="Catalytically relevant" evidence="6">
    <location>
        <position position="185"/>
    </location>
</feature>
<feature type="site" description="Catalytically relevant" evidence="6">
    <location>
        <position position="51"/>
    </location>
</feature>
<dbReference type="PROSITE" id="PS51371">
    <property type="entry name" value="CBS"/>
    <property type="match status" value="1"/>
</dbReference>
<dbReference type="Gene3D" id="3.40.50.10490">
    <property type="entry name" value="Glucose-6-phosphate isomerase like protein, domain 1"/>
    <property type="match status" value="1"/>
</dbReference>
<evidence type="ECO:0000313" key="13">
    <source>
        <dbReference type="Proteomes" id="UP001240777"/>
    </source>
</evidence>
<dbReference type="CDD" id="cd05014">
    <property type="entry name" value="SIS_Kpsf"/>
    <property type="match status" value="1"/>
</dbReference>
<dbReference type="Proteomes" id="UP001177258">
    <property type="component" value="Unassembled WGS sequence"/>
</dbReference>
<reference evidence="11 13" key="1">
    <citation type="submission" date="2023-07" db="EMBL/GenBank/DDBJ databases">
        <title>Unpublished Manusciprt.</title>
        <authorList>
            <person name="Aydin F."/>
            <person name="Tarhane S."/>
            <person name="Saticioglu I.B."/>
            <person name="Karakaya E."/>
            <person name="Abay S."/>
            <person name="Guran O."/>
            <person name="Bozkurt E."/>
            <person name="Uzum N."/>
            <person name="Olgun K."/>
            <person name="Jablonski D."/>
        </authorList>
    </citation>
    <scope>NUCLEOTIDE SEQUENCE</scope>
    <source>
        <strain evidence="13">faydin-H75</strain>
        <strain evidence="11">Faydin-H76</strain>
    </source>
</reference>
<dbReference type="PIRSF" id="PIRSF004692">
    <property type="entry name" value="KdsD_KpsF"/>
    <property type="match status" value="1"/>
</dbReference>
<feature type="binding site" evidence="5">
    <location>
        <position position="74"/>
    </location>
    <ligand>
        <name>Zn(2+)</name>
        <dbReference type="ChEBI" id="CHEBI:29105"/>
    </ligand>
</feature>
<keyword evidence="5" id="KW-0862">Zinc</keyword>
<dbReference type="CDD" id="cd04604">
    <property type="entry name" value="CBS_pair_SIS_assoc"/>
    <property type="match status" value="1"/>
</dbReference>
<dbReference type="GO" id="GO:1901135">
    <property type="term" value="P:carbohydrate derivative metabolic process"/>
    <property type="evidence" value="ECO:0007669"/>
    <property type="project" value="InterPro"/>
</dbReference>
<dbReference type="EMBL" id="JAUPEV010000001">
    <property type="protein sequence ID" value="MDO7252514.1"/>
    <property type="molecule type" value="Genomic_DNA"/>
</dbReference>
<dbReference type="InterPro" id="IPR004800">
    <property type="entry name" value="KdsD/KpsF-type"/>
</dbReference>
<dbReference type="InterPro" id="IPR046348">
    <property type="entry name" value="SIS_dom_sf"/>
</dbReference>
<evidence type="ECO:0000256" key="7">
    <source>
        <dbReference type="PROSITE-ProRule" id="PRU00703"/>
    </source>
</evidence>
<dbReference type="PROSITE" id="PS51464">
    <property type="entry name" value="SIS"/>
    <property type="match status" value="1"/>
</dbReference>
<keyword evidence="11" id="KW-0413">Isomerase</keyword>
<dbReference type="Gene3D" id="3.10.580.10">
    <property type="entry name" value="CBS-domain"/>
    <property type="match status" value="1"/>
</dbReference>
<evidence type="ECO:0000259" key="9">
    <source>
        <dbReference type="PROSITE" id="PS51464"/>
    </source>
</evidence>
<keyword evidence="3 7" id="KW-0129">CBS domain</keyword>
<dbReference type="GO" id="GO:0005975">
    <property type="term" value="P:carbohydrate metabolic process"/>
    <property type="evidence" value="ECO:0007669"/>
    <property type="project" value="InterPro"/>
</dbReference>
<dbReference type="EMBL" id="JAUYZK010000001">
    <property type="protein sequence ID" value="MDP2538381.1"/>
    <property type="molecule type" value="Genomic_DNA"/>
</dbReference>
<keyword evidence="13" id="KW-1185">Reference proteome</keyword>
<name>A0AA90PID4_9HELI</name>
<feature type="site" description="Catalytically relevant" evidence="6">
    <location>
        <position position="103"/>
    </location>
</feature>
<evidence type="ECO:0000256" key="4">
    <source>
        <dbReference type="PIRNR" id="PIRNR004692"/>
    </source>
</evidence>
<feature type="site" description="Catalytically relevant" evidence="6">
    <location>
        <position position="144"/>
    </location>
</feature>
<reference evidence="10" key="2">
    <citation type="submission" date="2023-07" db="EMBL/GenBank/DDBJ databases">
        <authorList>
            <person name="Aydin F."/>
            <person name="Tarhane S."/>
            <person name="Saticioglu I.B."/>
            <person name="Karakaya E."/>
            <person name="Abay S."/>
            <person name="Guran O."/>
            <person name="Bozkurt E."/>
            <person name="Uzum N."/>
            <person name="Olgun K."/>
            <person name="Jablonski D."/>
        </authorList>
    </citation>
    <scope>NUCLEOTIDE SEQUENCE</scope>
    <source>
        <strain evidence="10">Faydin-H75</strain>
    </source>
</reference>
<dbReference type="InterPro" id="IPR050986">
    <property type="entry name" value="GutQ/KpsF_isomerases"/>
</dbReference>
<dbReference type="GO" id="GO:0046872">
    <property type="term" value="F:metal ion binding"/>
    <property type="evidence" value="ECO:0007669"/>
    <property type="project" value="UniProtKB-KW"/>
</dbReference>
<dbReference type="GO" id="GO:0097367">
    <property type="term" value="F:carbohydrate derivative binding"/>
    <property type="evidence" value="ECO:0007669"/>
    <property type="project" value="InterPro"/>
</dbReference>
<evidence type="ECO:0000313" key="10">
    <source>
        <dbReference type="EMBL" id="MDO7252514.1"/>
    </source>
</evidence>
<evidence type="ECO:0000313" key="12">
    <source>
        <dbReference type="Proteomes" id="UP001177258"/>
    </source>
</evidence>
<accession>A0AA90PID4</accession>
<keyword evidence="5" id="KW-0479">Metal-binding</keyword>
<comment type="similarity">
    <text evidence="1 4">Belongs to the SIS family. GutQ/KpsF subfamily.</text>
</comment>
<dbReference type="InterPro" id="IPR046342">
    <property type="entry name" value="CBS_dom_sf"/>
</dbReference>
<dbReference type="Proteomes" id="UP001240777">
    <property type="component" value="Unassembled WGS sequence"/>
</dbReference>
<evidence type="ECO:0000256" key="3">
    <source>
        <dbReference type="ARBA" id="ARBA00023122"/>
    </source>
</evidence>
<organism evidence="11 12">
    <name type="scientific">Helicobacter cappadocius</name>
    <dbReference type="NCBI Taxonomy" id="3063998"/>
    <lineage>
        <taxon>Bacteria</taxon>
        <taxon>Pseudomonadati</taxon>
        <taxon>Campylobacterota</taxon>
        <taxon>Epsilonproteobacteria</taxon>
        <taxon>Campylobacterales</taxon>
        <taxon>Helicobacteraceae</taxon>
        <taxon>Helicobacter</taxon>
    </lineage>
</organism>
<feature type="domain" description="SIS" evidence="9">
    <location>
        <begin position="33"/>
        <end position="176"/>
    </location>
</feature>
<dbReference type="PANTHER" id="PTHR42745">
    <property type="match status" value="1"/>
</dbReference>
<dbReference type="GO" id="GO:0019146">
    <property type="term" value="F:arabinose-5-phosphate isomerase activity"/>
    <property type="evidence" value="ECO:0007669"/>
    <property type="project" value="UniProtKB-ARBA"/>
</dbReference>
<dbReference type="NCBIfam" id="TIGR00393">
    <property type="entry name" value="kpsF"/>
    <property type="match status" value="1"/>
</dbReference>
<evidence type="ECO:0000256" key="5">
    <source>
        <dbReference type="PIRSR" id="PIRSR004692-2"/>
    </source>
</evidence>
<dbReference type="InterPro" id="IPR035474">
    <property type="entry name" value="SIS_Kpsf"/>
</dbReference>
<evidence type="ECO:0000256" key="2">
    <source>
        <dbReference type="ARBA" id="ARBA00022737"/>
    </source>
</evidence>